<dbReference type="VEuPathDB" id="FungiDB:SCODWIG_00826"/>
<dbReference type="Proteomes" id="UP000262825">
    <property type="component" value="Unassembled WGS sequence"/>
</dbReference>
<comment type="similarity">
    <text evidence="1">Belongs to the SHQ1 family.</text>
</comment>
<dbReference type="InterPro" id="IPR048696">
    <property type="entry name" value="SHQ1-like_CS"/>
</dbReference>
<dbReference type="OrthoDB" id="73639at2759"/>
<dbReference type="Pfam" id="PF04925">
    <property type="entry name" value="SHQ1"/>
    <property type="match status" value="1"/>
</dbReference>
<evidence type="ECO:0000313" key="4">
    <source>
        <dbReference type="Proteomes" id="UP000262825"/>
    </source>
</evidence>
<dbReference type="EMBL" id="UFAJ01000085">
    <property type="protein sequence ID" value="SSD59065.1"/>
    <property type="molecule type" value="Genomic_DNA"/>
</dbReference>
<dbReference type="GO" id="GO:0000493">
    <property type="term" value="P:box H/ACA snoRNP assembly"/>
    <property type="evidence" value="ECO:0007669"/>
    <property type="project" value="InterPro"/>
</dbReference>
<dbReference type="AlphaFoldDB" id="A0A376B305"/>
<organism evidence="3 4">
    <name type="scientific">Saccharomycodes ludwigii</name>
    <dbReference type="NCBI Taxonomy" id="36035"/>
    <lineage>
        <taxon>Eukaryota</taxon>
        <taxon>Fungi</taxon>
        <taxon>Dikarya</taxon>
        <taxon>Ascomycota</taxon>
        <taxon>Saccharomycotina</taxon>
        <taxon>Saccharomycetes</taxon>
        <taxon>Saccharomycodales</taxon>
        <taxon>Saccharomycodaceae</taxon>
        <taxon>Saccharomycodes</taxon>
    </lineage>
</organism>
<dbReference type="Gene3D" id="2.60.40.790">
    <property type="match status" value="1"/>
</dbReference>
<name>A0A376B305_9ASCO</name>
<dbReference type="PANTHER" id="PTHR12967">
    <property type="entry name" value="PROTEIN SHQ1 HOMOLOG"/>
    <property type="match status" value="1"/>
</dbReference>
<dbReference type="InterPro" id="IPR039742">
    <property type="entry name" value="Shq1"/>
</dbReference>
<dbReference type="InterPro" id="IPR007009">
    <property type="entry name" value="Shq1_C"/>
</dbReference>
<evidence type="ECO:0000313" key="3">
    <source>
        <dbReference type="EMBL" id="SSD59065.1"/>
    </source>
</evidence>
<sequence>MITPRFEISQDSDYIYIKIHISNIRFNSQGLELLVDKNLFIFYLSPYYLRLRFDNELQNLDGETEDNGETDASTRVTAEYKSKEERIDVRIPKLVSGTEFKDLDTPLKLLARKGDILATNQQQKKELGSISKGPLIQEVESTASKSNIEPYAHENIEDIAKDGEDFEWEIKQTLNLGDDSDTNGVANIAFNRIGFDNQYSSDIIEISCSHGNDINEVALSSLKTKSANERVLERIANENNKFDPDYYASEYMTFVHGTEEDLEINGIKTILKCIPVIPKLYLLWFKENGGNNANKNGHKFFVEFSKEEQNQMSDNLPNKTYFVDDVKPLYLTILSLLFAYMYEQLENECQHNTESAWTIGKLTPQLSNLDQQLILKDISAPTINVVREAIIIGLRKAVAYPLHRNYELGMKCWDYVYYTLLGGCKLVAKVLLDIHELFRFHDVYYVYNKILLDDLCSWFIKYGNENVINNLANEVKIQIRNDRIKKGDIQFDCVTGINETNGEVEYEKMNLEEIESIAEKQYSELLEQQEFEEQD</sequence>
<keyword evidence="4" id="KW-1185">Reference proteome</keyword>
<dbReference type="InterPro" id="IPR008978">
    <property type="entry name" value="HSP20-like_chaperone"/>
</dbReference>
<proteinExistence type="inferred from homology"/>
<dbReference type="PANTHER" id="PTHR12967:SF0">
    <property type="entry name" value="PROTEIN SHQ1 HOMOLOG"/>
    <property type="match status" value="1"/>
</dbReference>
<accession>A0A376B305</accession>
<evidence type="ECO:0000259" key="2">
    <source>
        <dbReference type="PROSITE" id="PS51203"/>
    </source>
</evidence>
<evidence type="ECO:0000256" key="1">
    <source>
        <dbReference type="ARBA" id="ARBA00005607"/>
    </source>
</evidence>
<reference evidence="4" key="1">
    <citation type="submission" date="2018-06" db="EMBL/GenBank/DDBJ databases">
        <authorList>
            <person name="Guldener U."/>
        </authorList>
    </citation>
    <scope>NUCLEOTIDE SEQUENCE [LARGE SCALE GENOMIC DNA]</scope>
    <source>
        <strain evidence="4">UTAD17</strain>
    </source>
</reference>
<feature type="domain" description="CS" evidence="2">
    <location>
        <begin position="1"/>
        <end position="104"/>
    </location>
</feature>
<dbReference type="GO" id="GO:0051082">
    <property type="term" value="F:unfolded protein binding"/>
    <property type="evidence" value="ECO:0007669"/>
    <property type="project" value="TreeGrafter"/>
</dbReference>
<dbReference type="GO" id="GO:0005737">
    <property type="term" value="C:cytoplasm"/>
    <property type="evidence" value="ECO:0007669"/>
    <property type="project" value="TreeGrafter"/>
</dbReference>
<dbReference type="Pfam" id="PF21413">
    <property type="entry name" value="SHQ1-like_CS"/>
    <property type="match status" value="1"/>
</dbReference>
<dbReference type="GO" id="GO:0005654">
    <property type="term" value="C:nucleoplasm"/>
    <property type="evidence" value="ECO:0007669"/>
    <property type="project" value="TreeGrafter"/>
</dbReference>
<gene>
    <name evidence="3" type="ORF">SCODWIG_00826</name>
</gene>
<dbReference type="InterPro" id="IPR007052">
    <property type="entry name" value="CS_dom"/>
</dbReference>
<protein>
    <submittedName>
        <fullName evidence="3">Related to Protein SHQ1</fullName>
    </submittedName>
</protein>
<dbReference type="PROSITE" id="PS51203">
    <property type="entry name" value="CS"/>
    <property type="match status" value="1"/>
</dbReference>